<sequence length="71" mass="7632">MCLYVKKGSQYAQNKFRGGVWGVLGGSIAPPQNWGSRGSIAPPVRGPGGEGPAEKIYPLHYNQNIINTHPI</sequence>
<proteinExistence type="predicted"/>
<evidence type="ECO:0000313" key="2">
    <source>
        <dbReference type="Proteomes" id="UP000324800"/>
    </source>
</evidence>
<name>A0A5J4VFS2_9EUKA</name>
<comment type="caution">
    <text evidence="1">The sequence shown here is derived from an EMBL/GenBank/DDBJ whole genome shotgun (WGS) entry which is preliminary data.</text>
</comment>
<protein>
    <submittedName>
        <fullName evidence="1">Uncharacterized protein</fullName>
    </submittedName>
</protein>
<gene>
    <name evidence="1" type="ORF">EZS28_023196</name>
</gene>
<dbReference type="EMBL" id="SNRW01007418">
    <property type="protein sequence ID" value="KAA6381274.1"/>
    <property type="molecule type" value="Genomic_DNA"/>
</dbReference>
<dbReference type="AlphaFoldDB" id="A0A5J4VFS2"/>
<accession>A0A5J4VFS2</accession>
<dbReference type="Proteomes" id="UP000324800">
    <property type="component" value="Unassembled WGS sequence"/>
</dbReference>
<evidence type="ECO:0000313" key="1">
    <source>
        <dbReference type="EMBL" id="KAA6381274.1"/>
    </source>
</evidence>
<reference evidence="1 2" key="1">
    <citation type="submission" date="2019-03" db="EMBL/GenBank/DDBJ databases">
        <title>Single cell metagenomics reveals metabolic interactions within the superorganism composed of flagellate Streblomastix strix and complex community of Bacteroidetes bacteria on its surface.</title>
        <authorList>
            <person name="Treitli S.C."/>
            <person name="Kolisko M."/>
            <person name="Husnik F."/>
            <person name="Keeling P."/>
            <person name="Hampl V."/>
        </authorList>
    </citation>
    <scope>NUCLEOTIDE SEQUENCE [LARGE SCALE GENOMIC DNA]</scope>
    <source>
        <strain evidence="1">ST1C</strain>
    </source>
</reference>
<organism evidence="1 2">
    <name type="scientific">Streblomastix strix</name>
    <dbReference type="NCBI Taxonomy" id="222440"/>
    <lineage>
        <taxon>Eukaryota</taxon>
        <taxon>Metamonada</taxon>
        <taxon>Preaxostyla</taxon>
        <taxon>Oxymonadida</taxon>
        <taxon>Streblomastigidae</taxon>
        <taxon>Streblomastix</taxon>
    </lineage>
</organism>